<evidence type="ECO:0000313" key="3">
    <source>
        <dbReference type="Proteomes" id="UP000626109"/>
    </source>
</evidence>
<reference evidence="2" key="1">
    <citation type="submission" date="2021-02" db="EMBL/GenBank/DDBJ databases">
        <authorList>
            <person name="Dougan E. K."/>
            <person name="Rhodes N."/>
            <person name="Thang M."/>
            <person name="Chan C."/>
        </authorList>
    </citation>
    <scope>NUCLEOTIDE SEQUENCE</scope>
</reference>
<evidence type="ECO:0000256" key="1">
    <source>
        <dbReference type="SAM" id="MobiDB-lite"/>
    </source>
</evidence>
<proteinExistence type="predicted"/>
<protein>
    <submittedName>
        <fullName evidence="2">Uncharacterized protein</fullName>
    </submittedName>
</protein>
<dbReference type="AlphaFoldDB" id="A0A813HDY9"/>
<name>A0A813HDY9_POLGL</name>
<evidence type="ECO:0000313" key="2">
    <source>
        <dbReference type="EMBL" id="CAE8636268.1"/>
    </source>
</evidence>
<feature type="region of interest" description="Disordered" evidence="1">
    <location>
        <begin position="62"/>
        <end position="96"/>
    </location>
</feature>
<feature type="compositionally biased region" description="Polar residues" evidence="1">
    <location>
        <begin position="62"/>
        <end position="73"/>
    </location>
</feature>
<organism evidence="2 3">
    <name type="scientific">Polarella glacialis</name>
    <name type="common">Dinoflagellate</name>
    <dbReference type="NCBI Taxonomy" id="89957"/>
    <lineage>
        <taxon>Eukaryota</taxon>
        <taxon>Sar</taxon>
        <taxon>Alveolata</taxon>
        <taxon>Dinophyceae</taxon>
        <taxon>Suessiales</taxon>
        <taxon>Suessiaceae</taxon>
        <taxon>Polarella</taxon>
    </lineage>
</organism>
<dbReference type="Proteomes" id="UP000626109">
    <property type="component" value="Unassembled WGS sequence"/>
</dbReference>
<dbReference type="EMBL" id="CAJNNW010001240">
    <property type="protein sequence ID" value="CAE8636268.1"/>
    <property type="molecule type" value="Genomic_DNA"/>
</dbReference>
<gene>
    <name evidence="2" type="ORF">PGLA2088_LOCUS1593</name>
</gene>
<sequence length="142" mass="15919">MFDAIRNQLKRCMKQNANNICAAVTRLKTFVFPGSDAHHVRCLVVVVSLVALSSDRQQTYYLTAPTPVTSQRPRATPRRSEAAPPEALQQGDRWSPTSAVTVVASEPFESKLPPQCVSTRARRSRFRYLHLCPHTGSRVSRQ</sequence>
<comment type="caution">
    <text evidence="2">The sequence shown here is derived from an EMBL/GenBank/DDBJ whole genome shotgun (WGS) entry which is preliminary data.</text>
</comment>
<accession>A0A813HDY9</accession>